<dbReference type="InterPro" id="IPR046350">
    <property type="entry name" value="Cystatin_sf"/>
</dbReference>
<keyword evidence="2" id="KW-1185">Reference proteome</keyword>
<gene>
    <name evidence="1" type="ORF">ACFSTF_04875</name>
</gene>
<dbReference type="EMBL" id="JBHUMR010000008">
    <property type="protein sequence ID" value="MFD2616641.1"/>
    <property type="molecule type" value="Genomic_DNA"/>
</dbReference>
<dbReference type="Gene3D" id="3.10.450.40">
    <property type="match status" value="2"/>
</dbReference>
<proteinExistence type="predicted"/>
<dbReference type="RefSeq" id="WP_181406335.1">
    <property type="nucleotide sequence ID" value="NZ_JBHUMR010000008.1"/>
</dbReference>
<evidence type="ECO:0000313" key="1">
    <source>
        <dbReference type="EMBL" id="MFD2616641.1"/>
    </source>
</evidence>
<comment type="caution">
    <text evidence="1">The sequence shown here is derived from an EMBL/GenBank/DDBJ whole genome shotgun (WGS) entry which is preliminary data.</text>
</comment>
<dbReference type="SUPFAM" id="SSF54403">
    <property type="entry name" value="Cystatin/monellin"/>
    <property type="match status" value="1"/>
</dbReference>
<sequence length="161" mass="18869">MKKWIIIFISIIVVVVISQSWITYHKTVSYKNKEENTAIKKAEKHDKISSSQISNVTYYNGKTPYHIIRTKKKNKDVYLWVPDTKKGSYIERNVKDGITKNKALSIFYSLKYDTLKVVSVKLGAINDVPIWEVTFLDHQKRYNYVSLTFDDGKEIQHILHI</sequence>
<reference evidence="2" key="1">
    <citation type="journal article" date="2019" name="Int. J. Syst. Evol. Microbiol.">
        <title>The Global Catalogue of Microorganisms (GCM) 10K type strain sequencing project: providing services to taxonomists for standard genome sequencing and annotation.</title>
        <authorList>
            <consortium name="The Broad Institute Genomics Platform"/>
            <consortium name="The Broad Institute Genome Sequencing Center for Infectious Disease"/>
            <person name="Wu L."/>
            <person name="Ma J."/>
        </authorList>
    </citation>
    <scope>NUCLEOTIDE SEQUENCE [LARGE SCALE GENOMIC DNA]</scope>
    <source>
        <strain evidence="2">TISTR 2241</strain>
    </source>
</reference>
<protein>
    <recommendedName>
        <fullName evidence="3">DUF5590 domain-containing protein</fullName>
    </recommendedName>
</protein>
<accession>A0ABW5PP54</accession>
<evidence type="ECO:0008006" key="3">
    <source>
        <dbReference type="Google" id="ProtNLM"/>
    </source>
</evidence>
<dbReference type="Proteomes" id="UP001597458">
    <property type="component" value="Unassembled WGS sequence"/>
</dbReference>
<evidence type="ECO:0000313" key="2">
    <source>
        <dbReference type="Proteomes" id="UP001597458"/>
    </source>
</evidence>
<name>A0ABW5PP54_9BACI</name>
<organism evidence="1 2">
    <name type="scientific">Terrilactibacillus laevilacticus</name>
    <dbReference type="NCBI Taxonomy" id="1380157"/>
    <lineage>
        <taxon>Bacteria</taxon>
        <taxon>Bacillati</taxon>
        <taxon>Bacillota</taxon>
        <taxon>Bacilli</taxon>
        <taxon>Bacillales</taxon>
        <taxon>Bacillaceae</taxon>
        <taxon>Terrilactibacillus</taxon>
    </lineage>
</organism>